<feature type="transmembrane region" description="Helical" evidence="6">
    <location>
        <begin position="293"/>
        <end position="311"/>
    </location>
</feature>
<evidence type="ECO:0000256" key="3">
    <source>
        <dbReference type="ARBA" id="ARBA00022692"/>
    </source>
</evidence>
<feature type="transmembrane region" description="Helical" evidence="6">
    <location>
        <begin position="7"/>
        <end position="27"/>
    </location>
</feature>
<dbReference type="SUPFAM" id="SSF103190">
    <property type="entry name" value="Sensory domain-like"/>
    <property type="match status" value="1"/>
</dbReference>
<evidence type="ECO:0000256" key="2">
    <source>
        <dbReference type="ARBA" id="ARBA00022475"/>
    </source>
</evidence>
<evidence type="ECO:0000256" key="1">
    <source>
        <dbReference type="ARBA" id="ARBA00004651"/>
    </source>
</evidence>
<dbReference type="InterPro" id="IPR029151">
    <property type="entry name" value="Sensor-like_sf"/>
</dbReference>
<reference evidence="8 9" key="1">
    <citation type="submission" date="2020-07" db="EMBL/GenBank/DDBJ databases">
        <title>Transfer of Campylobacter canadensis to the novel genus Avispirillum gen. nov., that also includes two novel species recovered from migratory waterfowl: Avispirillum anseris sp. nov. and Avispirillum brantae sp. nov.</title>
        <authorList>
            <person name="Miller W.G."/>
            <person name="Chapman M.H."/>
            <person name="Yee E."/>
            <person name="Inglis G.D."/>
        </authorList>
    </citation>
    <scope>NUCLEOTIDE SEQUENCE [LARGE SCALE GENOMIC DNA]</scope>
    <source>
        <strain evidence="8 9">L283</strain>
    </source>
</reference>
<dbReference type="InterPro" id="IPR033479">
    <property type="entry name" value="dCache_1"/>
</dbReference>
<evidence type="ECO:0000313" key="9">
    <source>
        <dbReference type="Proteomes" id="UP000786183"/>
    </source>
</evidence>
<accession>A0ABS7WTD7</accession>
<feature type="non-terminal residue" evidence="8">
    <location>
        <position position="496"/>
    </location>
</feature>
<dbReference type="Pfam" id="PF02743">
    <property type="entry name" value="dCache_1"/>
    <property type="match status" value="1"/>
</dbReference>
<dbReference type="PROSITE" id="PS50885">
    <property type="entry name" value="HAMP"/>
    <property type="match status" value="1"/>
</dbReference>
<keyword evidence="2" id="KW-1003">Cell membrane</keyword>
<organism evidence="8 9">
    <name type="scientific">Campylobacter canadensis</name>
    <dbReference type="NCBI Taxonomy" id="449520"/>
    <lineage>
        <taxon>Bacteria</taxon>
        <taxon>Pseudomonadati</taxon>
        <taxon>Campylobacterota</taxon>
        <taxon>Epsilonproteobacteria</taxon>
        <taxon>Campylobacterales</taxon>
        <taxon>Campylobacteraceae</taxon>
        <taxon>Campylobacter</taxon>
    </lineage>
</organism>
<sequence>MKLKNKIPLLVGIPLILCFIVLGIVSYNTSKSNSLEDSNATQKVTLDTAMLYIDSFFKAKKEFIAEFASIMQKINLDSDNAIISTLENTYGLSGFKSGLFYVRSSDGKVFYKENKNKTTSIITDTDFRKTSWYIDTLKQGVSNIGDDVWYDERSKTIVATISAPVKENGQIVGVVAGNVLLDEMKKNVLSVKTTPTSAIFAYDRRGLFVMHENPKMQLQKNDVIQIVDSQYQALKKSGEKNNTGKIIPITYHFNNADKIAVCQHNEHLNWTICNTNEFKDFEEELNQILKQNIILFSISLIVILGILFTLVKYSLKPIELIQFGLREVFELVNHERSNASKIELNTSDEFGDMAKAINENIEKTIKAVELDRKAVDESVRVAHAVEQGDLTIRIDSHPANPQLIELKNVLNEMLEKLEENIGADIVRIDKIFEEYSVNDFRNHLENAYGKVEVATNLLGNQIRQMLKENLNKAQILQDKSKALKDSMNAINNSARA</sequence>
<keyword evidence="3 6" id="KW-0812">Transmembrane</keyword>
<feature type="domain" description="HAMP" evidence="7">
    <location>
        <begin position="373"/>
        <end position="422"/>
    </location>
</feature>
<keyword evidence="4 6" id="KW-1133">Transmembrane helix</keyword>
<dbReference type="Gene3D" id="1.20.120.1530">
    <property type="match status" value="1"/>
</dbReference>
<gene>
    <name evidence="8" type="ORF">AVCANL283_05925</name>
</gene>
<dbReference type="EMBL" id="JACGBB010000012">
    <property type="protein sequence ID" value="MBZ7987636.1"/>
    <property type="molecule type" value="Genomic_DNA"/>
</dbReference>
<comment type="subcellular location">
    <subcellularLocation>
        <location evidence="1">Cell membrane</location>
        <topology evidence="1">Multi-pass membrane protein</topology>
    </subcellularLocation>
</comment>
<keyword evidence="5 6" id="KW-0472">Membrane</keyword>
<dbReference type="InterPro" id="IPR003660">
    <property type="entry name" value="HAMP_dom"/>
</dbReference>
<keyword evidence="9" id="KW-1185">Reference proteome</keyword>
<dbReference type="Gene3D" id="3.30.450.20">
    <property type="entry name" value="PAS domain"/>
    <property type="match status" value="1"/>
</dbReference>
<dbReference type="RefSeq" id="WP_224325401.1">
    <property type="nucleotide sequence ID" value="NZ_JACGBB010000012.1"/>
</dbReference>
<evidence type="ECO:0000313" key="8">
    <source>
        <dbReference type="EMBL" id="MBZ7987636.1"/>
    </source>
</evidence>
<proteinExistence type="predicted"/>
<protein>
    <submittedName>
        <fullName evidence="8">Methyl-accepting chemotaxis protein</fullName>
    </submittedName>
</protein>
<name>A0ABS7WTD7_9BACT</name>
<evidence type="ECO:0000256" key="6">
    <source>
        <dbReference type="SAM" id="Phobius"/>
    </source>
</evidence>
<dbReference type="Proteomes" id="UP000786183">
    <property type="component" value="Unassembled WGS sequence"/>
</dbReference>
<evidence type="ECO:0000256" key="4">
    <source>
        <dbReference type="ARBA" id="ARBA00022989"/>
    </source>
</evidence>
<evidence type="ECO:0000259" key="7">
    <source>
        <dbReference type="PROSITE" id="PS50885"/>
    </source>
</evidence>
<comment type="caution">
    <text evidence="8">The sequence shown here is derived from an EMBL/GenBank/DDBJ whole genome shotgun (WGS) entry which is preliminary data.</text>
</comment>
<evidence type="ECO:0000256" key="5">
    <source>
        <dbReference type="ARBA" id="ARBA00023136"/>
    </source>
</evidence>